<dbReference type="InterPro" id="IPR009060">
    <property type="entry name" value="UBA-like_sf"/>
</dbReference>
<evidence type="ECO:0000313" key="4">
    <source>
        <dbReference type="Proteomes" id="UP001318860"/>
    </source>
</evidence>
<dbReference type="PANTHER" id="PTHR46775:SF1">
    <property type="entry name" value="FLOCCULATION PROTEIN (DUF1296)"/>
    <property type="match status" value="1"/>
</dbReference>
<reference evidence="3 4" key="1">
    <citation type="journal article" date="2021" name="Comput. Struct. Biotechnol. J.">
        <title>De novo genome assembly of the potent medicinal plant Rehmannia glutinosa using nanopore technology.</title>
        <authorList>
            <person name="Ma L."/>
            <person name="Dong C."/>
            <person name="Song C."/>
            <person name="Wang X."/>
            <person name="Zheng X."/>
            <person name="Niu Y."/>
            <person name="Chen S."/>
            <person name="Feng W."/>
        </authorList>
    </citation>
    <scope>NUCLEOTIDE SEQUENCE [LARGE SCALE GENOMIC DNA]</scope>
    <source>
        <strain evidence="3">DH-2019</strain>
    </source>
</reference>
<name>A0ABR0W145_REHGL</name>
<dbReference type="InterPro" id="IPR009719">
    <property type="entry name" value="GIP1_N"/>
</dbReference>
<evidence type="ECO:0000256" key="1">
    <source>
        <dbReference type="SAM" id="MobiDB-lite"/>
    </source>
</evidence>
<proteinExistence type="predicted"/>
<comment type="caution">
    <text evidence="3">The sequence shown here is derived from an EMBL/GenBank/DDBJ whole genome shotgun (WGS) entry which is preliminary data.</text>
</comment>
<accession>A0ABR0W145</accession>
<keyword evidence="4" id="KW-1185">Reference proteome</keyword>
<dbReference type="EMBL" id="JABTTQ020000159">
    <property type="protein sequence ID" value="KAK6141272.1"/>
    <property type="molecule type" value="Genomic_DNA"/>
</dbReference>
<gene>
    <name evidence="3" type="ORF">DH2020_024988</name>
</gene>
<feature type="compositionally biased region" description="Polar residues" evidence="1">
    <location>
        <begin position="165"/>
        <end position="188"/>
    </location>
</feature>
<sequence>MSSGVKGAAARDRVSISSSVKKTIENIKEITGQNHSEDEIYAMLKECSMDPNETAQKLILLDPVLLPSQDIPLPSALGTVGHKVGSKHTPGELIADNPWRKSASSVQQIPNDFQGVGKTRYVESVQSASSTIGISSVTRPSSNYENRSQVVGPQKVGPAEEWKPKSTTPSVGQGASIAASSEVSTISVRSRPESHPPPKEPTLELQMKLENLHEPKGGLGSERSSLLSESYEANEEPAKELQLSLILHYPDYGESKQEVAPGSHQDPAVHTSSNYNYGFMPPILSAQLTPFESSEFQAHDVPQLPGFAVHQSFDPTSYYKQFYRSGMDSEGGISDLQSAVAANEFNGNAALISAQTSQSPQEVGASLAASPVPIVTQAAGVMQNSITATQQPLPVFRQPTGVHLPHYPPFIPYGPYFSPFYVPPPGIHQFLSNGAFHQQPQGGSLYPTPPGTIAKYSVSQFKQGSNTGSSTHIGVPGSYGPYGHSPANCTSSSVAAVTSTPNENLAAPQGKENNIYRSEGSGVRQGQLAFTPTHPAMELFLILIPTQCREINRERLGEIPGRVRTITVPIVIRATVVLSLAATFGVRG</sequence>
<feature type="compositionally biased region" description="Basic and acidic residues" evidence="1">
    <location>
        <begin position="190"/>
        <end position="201"/>
    </location>
</feature>
<feature type="compositionally biased region" description="Polar residues" evidence="1">
    <location>
        <begin position="135"/>
        <end position="151"/>
    </location>
</feature>
<evidence type="ECO:0000313" key="3">
    <source>
        <dbReference type="EMBL" id="KAK6141272.1"/>
    </source>
</evidence>
<dbReference type="InterPro" id="IPR044277">
    <property type="entry name" value="GIP1"/>
</dbReference>
<dbReference type="Pfam" id="PF06972">
    <property type="entry name" value="GIP1_N"/>
    <property type="match status" value="1"/>
</dbReference>
<dbReference type="SUPFAM" id="SSF46934">
    <property type="entry name" value="UBA-like"/>
    <property type="match status" value="1"/>
</dbReference>
<feature type="domain" description="GBF-interacting protein 1 N-terminal" evidence="2">
    <location>
        <begin position="16"/>
        <end position="64"/>
    </location>
</feature>
<organism evidence="3 4">
    <name type="scientific">Rehmannia glutinosa</name>
    <name type="common">Chinese foxglove</name>
    <dbReference type="NCBI Taxonomy" id="99300"/>
    <lineage>
        <taxon>Eukaryota</taxon>
        <taxon>Viridiplantae</taxon>
        <taxon>Streptophyta</taxon>
        <taxon>Embryophyta</taxon>
        <taxon>Tracheophyta</taxon>
        <taxon>Spermatophyta</taxon>
        <taxon>Magnoliopsida</taxon>
        <taxon>eudicotyledons</taxon>
        <taxon>Gunneridae</taxon>
        <taxon>Pentapetalae</taxon>
        <taxon>asterids</taxon>
        <taxon>lamiids</taxon>
        <taxon>Lamiales</taxon>
        <taxon>Orobanchaceae</taxon>
        <taxon>Rehmannieae</taxon>
        <taxon>Rehmannia</taxon>
    </lineage>
</organism>
<dbReference type="Proteomes" id="UP001318860">
    <property type="component" value="Unassembled WGS sequence"/>
</dbReference>
<protein>
    <recommendedName>
        <fullName evidence="2">GBF-interacting protein 1 N-terminal domain-containing protein</fullName>
    </recommendedName>
</protein>
<dbReference type="PANTHER" id="PTHR46775">
    <property type="entry name" value="FLOCCULATION PROTEIN (DUF1296)"/>
    <property type="match status" value="1"/>
</dbReference>
<feature type="region of interest" description="Disordered" evidence="1">
    <location>
        <begin position="135"/>
        <end position="201"/>
    </location>
</feature>
<evidence type="ECO:0000259" key="2">
    <source>
        <dbReference type="Pfam" id="PF06972"/>
    </source>
</evidence>